<dbReference type="InterPro" id="IPR052537">
    <property type="entry name" value="Extradiol_RC_dioxygenase"/>
</dbReference>
<accession>A0ABW0PVY6</accession>
<protein>
    <submittedName>
        <fullName evidence="2">VOC family protein</fullName>
    </submittedName>
</protein>
<dbReference type="SUPFAM" id="SSF54593">
    <property type="entry name" value="Glyoxalase/Bleomycin resistance protein/Dihydroxybiphenyl dioxygenase"/>
    <property type="match status" value="1"/>
</dbReference>
<feature type="domain" description="VOC" evidence="1">
    <location>
        <begin position="155"/>
        <end position="278"/>
    </location>
</feature>
<sequence length="319" mass="35145">MARVSGYHHLTMSTDSAQEDFDFYTKALGLHSVKRTVLFDGVIPVYHLYYGSPNGDASTIITTFPFRKPAVYGRRGTNQSRAILQSIPVGAADFWVDRLNARGIEAAKITRFGATRVAFAHPCGIPHELVESESDPREPITNAAQGIGKDHGIKGIYGSVVAVMDRTAMDDFLTIALPLEKEADNHEGLVYRVPDASGVIQRVEVIVDRDSAQGTWTLAGGTIHHLALNTGNEENQLKLRAHIEGLGFTDISEQKDRNYFKSCYVRSPGGALFELAWTTPEGWAKDEPPGAIGKTLVFPPWFKDRESELREGLEQAEFA</sequence>
<dbReference type="InterPro" id="IPR029068">
    <property type="entry name" value="Glyas_Bleomycin-R_OHBP_Dase"/>
</dbReference>
<dbReference type="InterPro" id="IPR004360">
    <property type="entry name" value="Glyas_Fos-R_dOase_dom"/>
</dbReference>
<dbReference type="EMBL" id="JBHSML010000002">
    <property type="protein sequence ID" value="MFC5514524.1"/>
    <property type="molecule type" value="Genomic_DNA"/>
</dbReference>
<evidence type="ECO:0000259" key="1">
    <source>
        <dbReference type="PROSITE" id="PS51819"/>
    </source>
</evidence>
<dbReference type="PANTHER" id="PTHR36110:SF4">
    <property type="entry name" value="RING-CLEAVING DIOXYGENASE MHQA-RELATED"/>
    <property type="match status" value="1"/>
</dbReference>
<dbReference type="Proteomes" id="UP001596150">
    <property type="component" value="Unassembled WGS sequence"/>
</dbReference>
<evidence type="ECO:0000313" key="2">
    <source>
        <dbReference type="EMBL" id="MFC5514524.1"/>
    </source>
</evidence>
<gene>
    <name evidence="2" type="ORF">ACFPP9_01985</name>
</gene>
<comment type="caution">
    <text evidence="2">The sequence shown here is derived from an EMBL/GenBank/DDBJ whole genome shotgun (WGS) entry which is preliminary data.</text>
</comment>
<dbReference type="PROSITE" id="PS51819">
    <property type="entry name" value="VOC"/>
    <property type="match status" value="2"/>
</dbReference>
<dbReference type="Gene3D" id="3.10.180.10">
    <property type="entry name" value="2,3-Dihydroxybiphenyl 1,2-Dioxygenase, domain 1"/>
    <property type="match status" value="2"/>
</dbReference>
<evidence type="ECO:0000313" key="3">
    <source>
        <dbReference type="Proteomes" id="UP001596150"/>
    </source>
</evidence>
<dbReference type="Pfam" id="PF00903">
    <property type="entry name" value="Glyoxalase"/>
    <property type="match status" value="1"/>
</dbReference>
<keyword evidence="3" id="KW-1185">Reference proteome</keyword>
<organism evidence="2 3">
    <name type="scientific">Kaistia terrae</name>
    <dbReference type="NCBI Taxonomy" id="537017"/>
    <lineage>
        <taxon>Bacteria</taxon>
        <taxon>Pseudomonadati</taxon>
        <taxon>Pseudomonadota</taxon>
        <taxon>Alphaproteobacteria</taxon>
        <taxon>Hyphomicrobiales</taxon>
        <taxon>Kaistiaceae</taxon>
        <taxon>Kaistia</taxon>
    </lineage>
</organism>
<dbReference type="RefSeq" id="WP_266342558.1">
    <property type="nucleotide sequence ID" value="NZ_JAPKNH010000002.1"/>
</dbReference>
<dbReference type="PANTHER" id="PTHR36110">
    <property type="entry name" value="RING-CLEAVING DIOXYGENASE MHQE-RELATED"/>
    <property type="match status" value="1"/>
</dbReference>
<reference evidence="3" key="1">
    <citation type="journal article" date="2019" name="Int. J. Syst. Evol. Microbiol.">
        <title>The Global Catalogue of Microorganisms (GCM) 10K type strain sequencing project: providing services to taxonomists for standard genome sequencing and annotation.</title>
        <authorList>
            <consortium name="The Broad Institute Genomics Platform"/>
            <consortium name="The Broad Institute Genome Sequencing Center for Infectious Disease"/>
            <person name="Wu L."/>
            <person name="Ma J."/>
        </authorList>
    </citation>
    <scope>NUCLEOTIDE SEQUENCE [LARGE SCALE GENOMIC DNA]</scope>
    <source>
        <strain evidence="3">KACC 12633</strain>
    </source>
</reference>
<dbReference type="InterPro" id="IPR037523">
    <property type="entry name" value="VOC_core"/>
</dbReference>
<proteinExistence type="predicted"/>
<feature type="domain" description="VOC" evidence="1">
    <location>
        <begin position="6"/>
        <end position="132"/>
    </location>
</feature>
<name>A0ABW0PVY6_9HYPH</name>